<dbReference type="AlphaFoldDB" id="A0AAD8LK04"/>
<organism evidence="1 2">
    <name type="scientific">Babesia gibsoni</name>
    <dbReference type="NCBI Taxonomy" id="33632"/>
    <lineage>
        <taxon>Eukaryota</taxon>
        <taxon>Sar</taxon>
        <taxon>Alveolata</taxon>
        <taxon>Apicomplexa</taxon>
        <taxon>Aconoidasida</taxon>
        <taxon>Piroplasmida</taxon>
        <taxon>Babesiidae</taxon>
        <taxon>Babesia</taxon>
    </lineage>
</organism>
<dbReference type="EMBL" id="JAVEPI010000002">
    <property type="protein sequence ID" value="KAK1443654.1"/>
    <property type="molecule type" value="Genomic_DNA"/>
</dbReference>
<gene>
    <name evidence="1" type="ORF">BgAZ_205300</name>
</gene>
<keyword evidence="2" id="KW-1185">Reference proteome</keyword>
<reference evidence="1" key="1">
    <citation type="submission" date="2023-08" db="EMBL/GenBank/DDBJ databases">
        <title>Draft sequence of the Babesia gibsoni genome.</title>
        <authorList>
            <person name="Yamagishi J.Y."/>
            <person name="Xuan X.X."/>
        </authorList>
    </citation>
    <scope>NUCLEOTIDE SEQUENCE</scope>
    <source>
        <strain evidence="1">Azabu</strain>
    </source>
</reference>
<dbReference type="Proteomes" id="UP001230268">
    <property type="component" value="Unassembled WGS sequence"/>
</dbReference>
<proteinExistence type="predicted"/>
<evidence type="ECO:0000313" key="1">
    <source>
        <dbReference type="EMBL" id="KAK1443654.1"/>
    </source>
</evidence>
<sequence length="173" mass="19395">MIDLITAKAGLSSGIIQRACQYVMDKSPDGPLAQYYYVTAKLYRCVSKAVGSLPPFGEASLEEKPASTCERVSIAMIKREVEEMVKLTRKEKNIYHSSREQSESDVESTVATWSNDFFTDNGEMSFDFVDNVEFQSICNGDEEFMFSPHGSGMQPGMEEFMELLMSCAKESEI</sequence>
<comment type="caution">
    <text evidence="1">The sequence shown here is derived from an EMBL/GenBank/DDBJ whole genome shotgun (WGS) entry which is preliminary data.</text>
</comment>
<accession>A0AAD8LK04</accession>
<name>A0AAD8LK04_BABGI</name>
<evidence type="ECO:0000313" key="2">
    <source>
        <dbReference type="Proteomes" id="UP001230268"/>
    </source>
</evidence>
<protein>
    <submittedName>
        <fullName evidence="1">Uncharacterized protein</fullName>
    </submittedName>
</protein>